<dbReference type="AlphaFoldDB" id="A0A813AKU9"/>
<dbReference type="EMBL" id="CAJNJA010059586">
    <property type="protein sequence ID" value="CAE7868156.1"/>
    <property type="molecule type" value="Genomic_DNA"/>
</dbReference>
<evidence type="ECO:0000256" key="1">
    <source>
        <dbReference type="SAM" id="MobiDB-lite"/>
    </source>
</evidence>
<dbReference type="OrthoDB" id="428488at2759"/>
<reference evidence="2" key="1">
    <citation type="submission" date="2021-02" db="EMBL/GenBank/DDBJ databases">
        <authorList>
            <person name="Dougan E. K."/>
            <person name="Rhodes N."/>
            <person name="Thang M."/>
            <person name="Chan C."/>
        </authorList>
    </citation>
    <scope>NUCLEOTIDE SEQUENCE</scope>
</reference>
<gene>
    <name evidence="2" type="ORF">SNEC2469_LOCUS27898</name>
</gene>
<protein>
    <submittedName>
        <fullName evidence="2">Uncharacterized protein</fullName>
    </submittedName>
</protein>
<keyword evidence="3" id="KW-1185">Reference proteome</keyword>
<proteinExistence type="predicted"/>
<sequence length="875" mass="96808">PVQKAAAAWTMDDCMWMFQNSDDVKADTEMMLELCTEISEMAKSFEKMLVIPNGSDVFKSLCSRVKQYCQEAKDLQGLDLRQEVAITIGVMMGCDVFLNEQFASSQKEAVPQVLNYLTSTLGVTKKDLAQVSSRLVSQMDAVRPEAAQLAGRKRPSEPGSGSEPKAKTGKTPKVKGESKESKAPESADVKKNKKRRQDSVTSLPSRSSTGSKKKVARVILYWGLKFPGIPILLSKKDVSDAFKWIPVALPDSRFFAADLPASYLDSEFDATLVYGFMTFGWRGAPGEYMAYAWVLKAAHEAHGPSNPDWEATDVAFHSFVLMDDSVLIEPDIGMRPWISVETAEAVTKQTLGPKAINPEKDEVEGALETRKLIWGLNYDTHRGTVSLPSVKVEKAFHLLHLPEFDFGCRRVPLRLIQELRGNQQYWLAVFPGLAPYLGATNDLLGPPDAEGNAVPKGREPEAVWRRFWEAVELQRVLVDSQAIWESRFSHSLLGALTLPEYLSFPGLRDRVVWASGDATTEVVGAIDWDARVAVVEPVSDLWSPLQLLLRDSTQPQEQGPEGCFTPGPHPVGQEEEEEVMISLAELLAVLALVSARWKHWTGKVVVYAGDNQNVIRWIAAREAGPAAARFLLQVLGAAEAAGHFRFFAEYIRTYHNVAADDLTRRPPEEVLRENKLERAQASEHLQELLNRPWARRALIWSTMEDDDRSAALQLSIRRNPPGPPAGVTGPLKLRVFEFAEGPPVYTRELAKEGAECKHYQRADAAWSGPTAPTSPQGKWDVVCWSLGRGGSSVSLEEVLRCQPKVLIVDSLTSPGLKDIEQGLKEGITIDEEPATLPLVKYNLDWKLPDPSVPPEAWMPGSWDGRVGGKGKQGGK</sequence>
<feature type="non-terminal residue" evidence="2">
    <location>
        <position position="875"/>
    </location>
</feature>
<dbReference type="Proteomes" id="UP000601435">
    <property type="component" value="Unassembled WGS sequence"/>
</dbReference>
<feature type="compositionally biased region" description="Basic and acidic residues" evidence="1">
    <location>
        <begin position="174"/>
        <end position="190"/>
    </location>
</feature>
<evidence type="ECO:0000313" key="3">
    <source>
        <dbReference type="Proteomes" id="UP000601435"/>
    </source>
</evidence>
<evidence type="ECO:0000313" key="2">
    <source>
        <dbReference type="EMBL" id="CAE7868156.1"/>
    </source>
</evidence>
<accession>A0A813AKU9</accession>
<organism evidence="2 3">
    <name type="scientific">Symbiodinium necroappetens</name>
    <dbReference type="NCBI Taxonomy" id="1628268"/>
    <lineage>
        <taxon>Eukaryota</taxon>
        <taxon>Sar</taxon>
        <taxon>Alveolata</taxon>
        <taxon>Dinophyceae</taxon>
        <taxon>Suessiales</taxon>
        <taxon>Symbiodiniaceae</taxon>
        <taxon>Symbiodinium</taxon>
    </lineage>
</organism>
<feature type="region of interest" description="Disordered" evidence="1">
    <location>
        <begin position="554"/>
        <end position="575"/>
    </location>
</feature>
<name>A0A813AKU9_9DINO</name>
<feature type="non-terminal residue" evidence="2">
    <location>
        <position position="1"/>
    </location>
</feature>
<comment type="caution">
    <text evidence="2">The sequence shown here is derived from an EMBL/GenBank/DDBJ whole genome shotgun (WGS) entry which is preliminary data.</text>
</comment>
<feature type="compositionally biased region" description="Polar residues" evidence="1">
    <location>
        <begin position="199"/>
        <end position="209"/>
    </location>
</feature>
<feature type="region of interest" description="Disordered" evidence="1">
    <location>
        <begin position="144"/>
        <end position="209"/>
    </location>
</feature>
<feature type="region of interest" description="Disordered" evidence="1">
    <location>
        <begin position="852"/>
        <end position="875"/>
    </location>
</feature>
<feature type="compositionally biased region" description="Gly residues" evidence="1">
    <location>
        <begin position="865"/>
        <end position="875"/>
    </location>
</feature>